<dbReference type="EMBL" id="JAVRQU010000024">
    <property type="protein sequence ID" value="KAK5690544.1"/>
    <property type="molecule type" value="Genomic_DNA"/>
</dbReference>
<dbReference type="AlphaFoldDB" id="A0AAN7VZ52"/>
<feature type="compositionally biased region" description="Polar residues" evidence="1">
    <location>
        <begin position="669"/>
        <end position="686"/>
    </location>
</feature>
<reference evidence="2" key="1">
    <citation type="submission" date="2023-08" db="EMBL/GenBank/DDBJ databases">
        <title>Black Yeasts Isolated from many extreme environments.</title>
        <authorList>
            <person name="Coleine C."/>
            <person name="Stajich J.E."/>
            <person name="Selbmann L."/>
        </authorList>
    </citation>
    <scope>NUCLEOTIDE SEQUENCE</scope>
    <source>
        <strain evidence="2">CCFEE 5810</strain>
    </source>
</reference>
<proteinExistence type="predicted"/>
<feature type="compositionally biased region" description="Pro residues" evidence="1">
    <location>
        <begin position="12"/>
        <end position="30"/>
    </location>
</feature>
<sequence>MCRKSSAVPTTPHLPSPPPSSQPDVPPPRPGFTAINEPPIPPVSGPRVKVQHGLPPQPRVAKQELPFWAVQASRAVELSDRDFEVDQIKDWLTVDRNIYYLVEWTTCNIPVASIEEEDRRSVVYCDGLKYHVRVATPQLVDDKEEVALVVWDATWRALHTLPRAAATIQEFELQDSKEDLEFPAHLLPQHVFRNGHSYEIDRVYPFGELPPGTIGSLDFIPQSQHDYAPQITALAHREHSHRQNVALCLTHRTKRGVVFRDGYVARLQTAKRKAKMSREEKFDAALLVCKGDIQPRACANCVKLYGPFVVCVALSGVAKGVCANCVWVGKRMQCNWHVAPGPGVTPYRTITDIDDDDQELWDGDGSTDPDLEAPFESGREIPRMINAEQPKSHQQGSSRLTRQSFRTVDVAEGSDQLVSSCLDCLEHGACTHERRWAHTGASLEQDDAATPHNSGLPLSSLPIDDQPVESAEVTYAHDALTDQSTPQLMQQASDPSRAMSPSLLHSLDIALTQTHCSAAAEDAGPVSAPAESTSNQVMGAESQETGRFLHHAKSAIALGTTHTDNETMSRNSITQPRFQQGYTAGLHGHIVPLQDGVPLGSQTSGDVHAKGGNPAGRPLRSMSVSEINTKASEVQHCGAIKRAQPTPEEGKQTTASKKARLAPAESSHKSSSISLRVPAATSSSATLVPDHTNTSPESSTTSTPPQNSATHTLSSTVSEVCVYREKQFGRGEASVAQVRYILKRCDAIHRLRFEDRWKYFQLNVVPLQPSLSSLCKEEVLSQAFSEEMNEAVTVFCDPFYFQPPAKVVVIVED</sequence>
<dbReference type="InterPro" id="IPR022190">
    <property type="entry name" value="DUF3716"/>
</dbReference>
<feature type="compositionally biased region" description="Low complexity" evidence="1">
    <location>
        <begin position="692"/>
        <end position="708"/>
    </location>
</feature>
<gene>
    <name evidence="2" type="ORF">LTR97_012097</name>
</gene>
<feature type="region of interest" description="Disordered" evidence="1">
    <location>
        <begin position="632"/>
        <end position="712"/>
    </location>
</feature>
<protein>
    <submittedName>
        <fullName evidence="2">Uncharacterized protein</fullName>
    </submittedName>
</protein>
<feature type="region of interest" description="Disordered" evidence="1">
    <location>
        <begin position="355"/>
        <end position="375"/>
    </location>
</feature>
<feature type="region of interest" description="Disordered" evidence="1">
    <location>
        <begin position="1"/>
        <end position="54"/>
    </location>
</feature>
<feature type="compositionally biased region" description="Acidic residues" evidence="1">
    <location>
        <begin position="355"/>
        <end position="373"/>
    </location>
</feature>
<dbReference type="Proteomes" id="UP001310594">
    <property type="component" value="Unassembled WGS sequence"/>
</dbReference>
<evidence type="ECO:0000313" key="2">
    <source>
        <dbReference type="EMBL" id="KAK5690544.1"/>
    </source>
</evidence>
<feature type="region of interest" description="Disordered" evidence="1">
    <location>
        <begin position="445"/>
        <end position="464"/>
    </location>
</feature>
<dbReference type="Pfam" id="PF12511">
    <property type="entry name" value="DUF3716"/>
    <property type="match status" value="1"/>
</dbReference>
<comment type="caution">
    <text evidence="2">The sequence shown here is derived from an EMBL/GenBank/DDBJ whole genome shotgun (WGS) entry which is preliminary data.</text>
</comment>
<organism evidence="2 3">
    <name type="scientific">Elasticomyces elasticus</name>
    <dbReference type="NCBI Taxonomy" id="574655"/>
    <lineage>
        <taxon>Eukaryota</taxon>
        <taxon>Fungi</taxon>
        <taxon>Dikarya</taxon>
        <taxon>Ascomycota</taxon>
        <taxon>Pezizomycotina</taxon>
        <taxon>Dothideomycetes</taxon>
        <taxon>Dothideomycetidae</taxon>
        <taxon>Mycosphaerellales</taxon>
        <taxon>Teratosphaeriaceae</taxon>
        <taxon>Elasticomyces</taxon>
    </lineage>
</organism>
<accession>A0AAN7VZ52</accession>
<evidence type="ECO:0000256" key="1">
    <source>
        <dbReference type="SAM" id="MobiDB-lite"/>
    </source>
</evidence>
<name>A0AAN7VZ52_9PEZI</name>
<evidence type="ECO:0000313" key="3">
    <source>
        <dbReference type="Proteomes" id="UP001310594"/>
    </source>
</evidence>